<evidence type="ECO:0000256" key="3">
    <source>
        <dbReference type="HAMAP-Rule" id="MF_00170"/>
    </source>
</evidence>
<dbReference type="Pfam" id="PF06026">
    <property type="entry name" value="Rib_5-P_isom_A"/>
    <property type="match status" value="1"/>
</dbReference>
<feature type="active site" description="Proton acceptor" evidence="3">
    <location>
        <position position="106"/>
    </location>
</feature>
<name>A0ABD4XGV5_WEIPA</name>
<dbReference type="EMBL" id="JAANXN010000003">
    <property type="protein sequence ID" value="MDF8370539.1"/>
    <property type="molecule type" value="Genomic_DNA"/>
</dbReference>
<dbReference type="InterPro" id="IPR004788">
    <property type="entry name" value="Ribose5P_isomerase_type_A"/>
</dbReference>
<dbReference type="SUPFAM" id="SSF100950">
    <property type="entry name" value="NagB/RpiA/CoA transferase-like"/>
    <property type="match status" value="1"/>
</dbReference>
<evidence type="ECO:0000256" key="1">
    <source>
        <dbReference type="ARBA" id="ARBA00001713"/>
    </source>
</evidence>
<dbReference type="AlphaFoldDB" id="A0ABD4XGV5"/>
<organism evidence="4 5">
    <name type="scientific">Weissella paramesenteroides</name>
    <name type="common">Leuconostoc paramesenteroides</name>
    <dbReference type="NCBI Taxonomy" id="1249"/>
    <lineage>
        <taxon>Bacteria</taxon>
        <taxon>Bacillati</taxon>
        <taxon>Bacillota</taxon>
        <taxon>Bacilli</taxon>
        <taxon>Lactobacillales</taxon>
        <taxon>Lactobacillaceae</taxon>
        <taxon>Weissella</taxon>
    </lineage>
</organism>
<dbReference type="InterPro" id="IPR037171">
    <property type="entry name" value="NagB/RpiA_transferase-like"/>
</dbReference>
<dbReference type="RefSeq" id="WP_277361986.1">
    <property type="nucleotide sequence ID" value="NZ_CP049940.1"/>
</dbReference>
<dbReference type="CDD" id="cd01398">
    <property type="entry name" value="RPI_A"/>
    <property type="match status" value="1"/>
</dbReference>
<comment type="similarity">
    <text evidence="3">Belongs to the ribose 5-phosphate isomerase family.</text>
</comment>
<keyword evidence="2 3" id="KW-0413">Isomerase</keyword>
<comment type="pathway">
    <text evidence="3">Carbohydrate degradation; pentose phosphate pathway; D-ribose 5-phosphate from D-ribulose 5-phosphate (non-oxidative stage): step 1/1.</text>
</comment>
<comment type="catalytic activity">
    <reaction evidence="1 3">
        <text>aldehydo-D-ribose 5-phosphate = D-ribulose 5-phosphate</text>
        <dbReference type="Rhea" id="RHEA:14657"/>
        <dbReference type="ChEBI" id="CHEBI:58121"/>
        <dbReference type="ChEBI" id="CHEBI:58273"/>
        <dbReference type="EC" id="5.3.1.6"/>
    </reaction>
</comment>
<dbReference type="NCBIfam" id="TIGR00021">
    <property type="entry name" value="rpiA"/>
    <property type="match status" value="1"/>
</dbReference>
<comment type="caution">
    <text evidence="4">The sequence shown here is derived from an EMBL/GenBank/DDBJ whole genome shotgun (WGS) entry which is preliminary data.</text>
</comment>
<feature type="binding site" evidence="3">
    <location>
        <position position="124"/>
    </location>
    <ligand>
        <name>substrate</name>
    </ligand>
</feature>
<evidence type="ECO:0000313" key="4">
    <source>
        <dbReference type="EMBL" id="MDF8370539.1"/>
    </source>
</evidence>
<evidence type="ECO:0000313" key="5">
    <source>
        <dbReference type="Proteomes" id="UP001215461"/>
    </source>
</evidence>
<comment type="subunit">
    <text evidence="3">Homodimer.</text>
</comment>
<dbReference type="Gene3D" id="3.30.70.260">
    <property type="match status" value="1"/>
</dbReference>
<protein>
    <recommendedName>
        <fullName evidence="3">Ribose-5-phosphate isomerase A</fullName>
        <ecNumber evidence="3">5.3.1.6</ecNumber>
    </recommendedName>
    <alternativeName>
        <fullName evidence="3">Phosphoriboisomerase A</fullName>
        <shortName evidence="3">PRI</shortName>
    </alternativeName>
</protein>
<accession>A0ABD4XGV5</accession>
<sequence length="225" mass="24688">MNINLQKKSAAQAAVDYIDDGMIVGLGTGSTANYFIEALSKKIKAANWHLTCVTTSTKSQQLAESLGIHVVSIDDIDHIDVTVDGVDEFDPQLNGIKGGGAALLFEKIVALNSKKNIWIVDTSKKSDKLGSFLLPVEIIPFGSVQLFTKLHQMNLQPQFRVDDQNQKVLTDSKNYIIDVNISHVTDIHKLADTLKSLTGIVEHGLFLDLCHTVIIGGEHIEKIDR</sequence>
<dbReference type="HAMAP" id="MF_00170">
    <property type="entry name" value="Rib_5P_isom_A"/>
    <property type="match status" value="1"/>
</dbReference>
<dbReference type="FunFam" id="3.40.50.1360:FF:000001">
    <property type="entry name" value="Ribose-5-phosphate isomerase A"/>
    <property type="match status" value="1"/>
</dbReference>
<gene>
    <name evidence="3 4" type="primary">rpiA</name>
    <name evidence="4" type="ORF">G9403_02525</name>
</gene>
<evidence type="ECO:0000256" key="2">
    <source>
        <dbReference type="ARBA" id="ARBA00023235"/>
    </source>
</evidence>
<dbReference type="InterPro" id="IPR020672">
    <property type="entry name" value="Ribose5P_isomerase_typA_subgr"/>
</dbReference>
<dbReference type="GO" id="GO:0004751">
    <property type="term" value="F:ribose-5-phosphate isomerase activity"/>
    <property type="evidence" value="ECO:0007669"/>
    <property type="project" value="UniProtKB-UniRule"/>
</dbReference>
<dbReference type="PANTHER" id="PTHR11934:SF0">
    <property type="entry name" value="RIBOSE-5-PHOSPHATE ISOMERASE"/>
    <property type="match status" value="1"/>
</dbReference>
<dbReference type="SUPFAM" id="SSF75445">
    <property type="entry name" value="D-ribose-5-phosphate isomerase (RpiA), lid domain"/>
    <property type="match status" value="1"/>
</dbReference>
<comment type="function">
    <text evidence="3">Catalyzes the reversible conversion of ribose-5-phosphate to ribulose 5-phosphate.</text>
</comment>
<dbReference type="NCBIfam" id="NF001924">
    <property type="entry name" value="PRK00702.1"/>
    <property type="match status" value="1"/>
</dbReference>
<feature type="binding site" evidence="3">
    <location>
        <begin position="28"/>
        <end position="31"/>
    </location>
    <ligand>
        <name>substrate</name>
    </ligand>
</feature>
<dbReference type="Gene3D" id="3.40.50.1360">
    <property type="match status" value="1"/>
</dbReference>
<feature type="binding site" evidence="3">
    <location>
        <begin position="97"/>
        <end position="100"/>
    </location>
    <ligand>
        <name>substrate</name>
    </ligand>
</feature>
<reference evidence="4 5" key="1">
    <citation type="submission" date="2020-03" db="EMBL/GenBank/DDBJ databases">
        <title>Comparative genomics of Weissella paramesenteroides.</title>
        <authorList>
            <person name="Kant R."/>
            <person name="Takala T."/>
            <person name="Saris P."/>
        </authorList>
    </citation>
    <scope>NUCLEOTIDE SEQUENCE [LARGE SCALE GENOMIC DNA]</scope>
    <source>
        <strain evidence="4 5">SJ27-4</strain>
    </source>
</reference>
<proteinExistence type="inferred from homology"/>
<dbReference type="PANTHER" id="PTHR11934">
    <property type="entry name" value="RIBOSE-5-PHOSPHATE ISOMERASE"/>
    <property type="match status" value="1"/>
</dbReference>
<dbReference type="GO" id="GO:0009052">
    <property type="term" value="P:pentose-phosphate shunt, non-oxidative branch"/>
    <property type="evidence" value="ECO:0007669"/>
    <property type="project" value="UniProtKB-UniRule"/>
</dbReference>
<feature type="binding site" evidence="3">
    <location>
        <begin position="84"/>
        <end position="87"/>
    </location>
    <ligand>
        <name>substrate</name>
    </ligand>
</feature>
<dbReference type="EC" id="5.3.1.6" evidence="3"/>
<dbReference type="Proteomes" id="UP001215461">
    <property type="component" value="Unassembled WGS sequence"/>
</dbReference>